<dbReference type="Gene3D" id="3.40.50.720">
    <property type="entry name" value="NAD(P)-binding Rossmann-like Domain"/>
    <property type="match status" value="1"/>
</dbReference>
<gene>
    <name evidence="6" type="ORF">GBAR_LOCUS20127</name>
</gene>
<comment type="similarity">
    <text evidence="3">Belongs to the UPF0235 family.</text>
</comment>
<accession>A0AA35X2Y2</accession>
<evidence type="ECO:0000313" key="6">
    <source>
        <dbReference type="EMBL" id="CAI8035877.1"/>
    </source>
</evidence>
<dbReference type="InterPro" id="IPR002347">
    <property type="entry name" value="SDR_fam"/>
</dbReference>
<comment type="caution">
    <text evidence="6">The sequence shown here is derived from an EMBL/GenBank/DDBJ whole genome shotgun (WGS) entry which is preliminary data.</text>
</comment>
<name>A0AA35X2Y2_GEOBA</name>
<keyword evidence="5" id="KW-0812">Transmembrane</keyword>
<sequence length="400" mass="43403">MPIPEEWNLSGKSAIITADRRGWTPFLASALAEAGADVAIAGSVRSDAADAAKAVEEQGRRALNITTDIMNADDVEAMTQRVVDEFGKVDILVNNASAEFGKPFEDVLESEWQTLMDFNVKSMYLCSQAVGRRMLAQESGHIVNIGSGLAVRGLWNSVAACAAAGAVHQITMALALEWSRRGIRVNGIGAGWITTEEPTEESQRELLVRYLPARRKGHPTDLCGLARLSGIGLLRLRNRADNLHRRRRSGARIVSNWNSTFASSPAQAATQWRLTASAYGARHCGAGIRQGKRCGVALLAKRLGVPKRSVQIVRGHKSRDKRISIDGISSKESLSIIQCQGQQIDAGEVWRAIGRLEGRMDGLENAVNHLSERVDRLFYLILGIGIATIASVWASNLFGG</sequence>
<keyword evidence="4" id="KW-0560">Oxidoreductase</keyword>
<comment type="similarity">
    <text evidence="2">Belongs to the short-chain dehydrogenases/reductases (SDR) family.</text>
</comment>
<dbReference type="SUPFAM" id="SSF51735">
    <property type="entry name" value="NAD(P)-binding Rossmann-fold domains"/>
    <property type="match status" value="1"/>
</dbReference>
<evidence type="ECO:0000256" key="2">
    <source>
        <dbReference type="ARBA" id="ARBA00006484"/>
    </source>
</evidence>
<dbReference type="InterPro" id="IPR036591">
    <property type="entry name" value="YggU-like_sf"/>
</dbReference>
<dbReference type="GO" id="GO:0016616">
    <property type="term" value="F:oxidoreductase activity, acting on the CH-OH group of donors, NAD or NADP as acceptor"/>
    <property type="evidence" value="ECO:0007669"/>
    <property type="project" value="TreeGrafter"/>
</dbReference>
<keyword evidence="5" id="KW-1133">Transmembrane helix</keyword>
<organism evidence="6 7">
    <name type="scientific">Geodia barretti</name>
    <name type="common">Barrett's horny sponge</name>
    <dbReference type="NCBI Taxonomy" id="519541"/>
    <lineage>
        <taxon>Eukaryota</taxon>
        <taxon>Metazoa</taxon>
        <taxon>Porifera</taxon>
        <taxon>Demospongiae</taxon>
        <taxon>Heteroscleromorpha</taxon>
        <taxon>Tetractinellida</taxon>
        <taxon>Astrophorina</taxon>
        <taxon>Geodiidae</taxon>
        <taxon>Geodia</taxon>
    </lineage>
</organism>
<dbReference type="PANTHER" id="PTHR42760:SF115">
    <property type="entry name" value="3-OXOACYL-[ACYL-CARRIER-PROTEIN] REDUCTASE FABG"/>
    <property type="match status" value="1"/>
</dbReference>
<keyword evidence="7" id="KW-1185">Reference proteome</keyword>
<evidence type="ECO:0000313" key="7">
    <source>
        <dbReference type="Proteomes" id="UP001174909"/>
    </source>
</evidence>
<dbReference type="Pfam" id="PF00106">
    <property type="entry name" value="adh_short"/>
    <property type="match status" value="1"/>
</dbReference>
<dbReference type="InterPro" id="IPR036291">
    <property type="entry name" value="NAD(P)-bd_dom_sf"/>
</dbReference>
<dbReference type="AlphaFoldDB" id="A0AA35X2Y2"/>
<evidence type="ECO:0000256" key="1">
    <source>
        <dbReference type="ARBA" id="ARBA00005194"/>
    </source>
</evidence>
<dbReference type="Proteomes" id="UP001174909">
    <property type="component" value="Unassembled WGS sequence"/>
</dbReference>
<reference evidence="6" key="1">
    <citation type="submission" date="2023-03" db="EMBL/GenBank/DDBJ databases">
        <authorList>
            <person name="Steffen K."/>
            <person name="Cardenas P."/>
        </authorList>
    </citation>
    <scope>NUCLEOTIDE SEQUENCE</scope>
</reference>
<evidence type="ECO:0000256" key="3">
    <source>
        <dbReference type="ARBA" id="ARBA00010364"/>
    </source>
</evidence>
<evidence type="ECO:0000256" key="4">
    <source>
        <dbReference type="ARBA" id="ARBA00023002"/>
    </source>
</evidence>
<comment type="pathway">
    <text evidence="1">Lipid metabolism; fatty acid biosynthesis.</text>
</comment>
<dbReference type="PANTHER" id="PTHR42760">
    <property type="entry name" value="SHORT-CHAIN DEHYDROGENASES/REDUCTASES FAMILY MEMBER"/>
    <property type="match status" value="1"/>
</dbReference>
<dbReference type="Gene3D" id="3.30.1200.10">
    <property type="entry name" value="YggU-like"/>
    <property type="match status" value="1"/>
</dbReference>
<dbReference type="SMART" id="SM01152">
    <property type="entry name" value="DUF167"/>
    <property type="match status" value="1"/>
</dbReference>
<protein>
    <submittedName>
        <fullName evidence="6">2-dehydro-3-deoxy-D-gluconate 5-dehydrogenase</fullName>
    </submittedName>
</protein>
<dbReference type="InterPro" id="IPR003746">
    <property type="entry name" value="DUF167"/>
</dbReference>
<feature type="transmembrane region" description="Helical" evidence="5">
    <location>
        <begin position="377"/>
        <end position="398"/>
    </location>
</feature>
<evidence type="ECO:0000256" key="5">
    <source>
        <dbReference type="SAM" id="Phobius"/>
    </source>
</evidence>
<dbReference type="Pfam" id="PF02594">
    <property type="entry name" value="DUF167"/>
    <property type="match status" value="1"/>
</dbReference>
<dbReference type="SUPFAM" id="SSF69786">
    <property type="entry name" value="YggU-like"/>
    <property type="match status" value="1"/>
</dbReference>
<dbReference type="PRINTS" id="PR00081">
    <property type="entry name" value="GDHRDH"/>
</dbReference>
<proteinExistence type="inferred from homology"/>
<dbReference type="EMBL" id="CASHTH010002829">
    <property type="protein sequence ID" value="CAI8035877.1"/>
    <property type="molecule type" value="Genomic_DNA"/>
</dbReference>
<keyword evidence="5" id="KW-0472">Membrane</keyword>